<protein>
    <submittedName>
        <fullName evidence="3">Glutathione S-transferase</fullName>
    </submittedName>
</protein>
<dbReference type="InterPro" id="IPR036282">
    <property type="entry name" value="Glutathione-S-Trfase_C_sf"/>
</dbReference>
<dbReference type="SUPFAM" id="SSF52833">
    <property type="entry name" value="Thioredoxin-like"/>
    <property type="match status" value="1"/>
</dbReference>
<dbReference type="SFLD" id="SFLDG01151">
    <property type="entry name" value="Main.2:_Nu-like"/>
    <property type="match status" value="1"/>
</dbReference>
<dbReference type="Gene3D" id="3.40.30.10">
    <property type="entry name" value="Glutaredoxin"/>
    <property type="match status" value="1"/>
</dbReference>
<organism evidence="3 4">
    <name type="scientific">Hydrocarboniphaga daqingensis</name>
    <dbReference type="NCBI Taxonomy" id="490188"/>
    <lineage>
        <taxon>Bacteria</taxon>
        <taxon>Pseudomonadati</taxon>
        <taxon>Pseudomonadota</taxon>
        <taxon>Gammaproteobacteria</taxon>
        <taxon>Nevskiales</taxon>
        <taxon>Nevskiaceae</taxon>
        <taxon>Hydrocarboniphaga</taxon>
    </lineage>
</organism>
<dbReference type="InterPro" id="IPR036249">
    <property type="entry name" value="Thioredoxin-like_sf"/>
</dbReference>
<dbReference type="Proteomes" id="UP000199758">
    <property type="component" value="Unassembled WGS sequence"/>
</dbReference>
<dbReference type="SFLD" id="SFLDG00358">
    <property type="entry name" value="Main_(cytGST)"/>
    <property type="match status" value="1"/>
</dbReference>
<proteinExistence type="predicted"/>
<dbReference type="GO" id="GO:0016740">
    <property type="term" value="F:transferase activity"/>
    <property type="evidence" value="ECO:0007669"/>
    <property type="project" value="UniProtKB-KW"/>
</dbReference>
<dbReference type="SFLD" id="SFLDS00019">
    <property type="entry name" value="Glutathione_Transferase_(cytos"/>
    <property type="match status" value="1"/>
</dbReference>
<dbReference type="STRING" id="490188.SAMN04488068_0919"/>
<dbReference type="PANTHER" id="PTHR44051">
    <property type="entry name" value="GLUTATHIONE S-TRANSFERASE-RELATED"/>
    <property type="match status" value="1"/>
</dbReference>
<feature type="domain" description="GST N-terminal" evidence="1">
    <location>
        <begin position="1"/>
        <end position="82"/>
    </location>
</feature>
<gene>
    <name evidence="3" type="ORF">SAMN04488068_0919</name>
</gene>
<evidence type="ECO:0000259" key="2">
    <source>
        <dbReference type="PROSITE" id="PS50405"/>
    </source>
</evidence>
<reference evidence="3 4" key="1">
    <citation type="submission" date="2016-11" db="EMBL/GenBank/DDBJ databases">
        <authorList>
            <person name="Jaros S."/>
            <person name="Januszkiewicz K."/>
            <person name="Wedrychowicz H."/>
        </authorList>
    </citation>
    <scope>NUCLEOTIDE SEQUENCE [LARGE SCALE GENOMIC DNA]</scope>
    <source>
        <strain evidence="3 4">CGMCC 1.7049</strain>
    </source>
</reference>
<dbReference type="PROSITE" id="PS50404">
    <property type="entry name" value="GST_NTER"/>
    <property type="match status" value="1"/>
</dbReference>
<dbReference type="EMBL" id="FQWZ01000002">
    <property type="protein sequence ID" value="SHG64815.1"/>
    <property type="molecule type" value="Genomic_DNA"/>
</dbReference>
<keyword evidence="3" id="KW-0808">Transferase</keyword>
<dbReference type="InterPro" id="IPR010987">
    <property type="entry name" value="Glutathione-S-Trfase_C-like"/>
</dbReference>
<dbReference type="InterPro" id="IPR004045">
    <property type="entry name" value="Glutathione_S-Trfase_N"/>
</dbReference>
<dbReference type="SUPFAM" id="SSF47616">
    <property type="entry name" value="GST C-terminal domain-like"/>
    <property type="match status" value="1"/>
</dbReference>
<dbReference type="OrthoDB" id="9797500at2"/>
<dbReference type="AlphaFoldDB" id="A0A1M5LII2"/>
<dbReference type="Pfam" id="PF13410">
    <property type="entry name" value="GST_C_2"/>
    <property type="match status" value="1"/>
</dbReference>
<name>A0A1M5LII2_9GAMM</name>
<dbReference type="PROSITE" id="PS50405">
    <property type="entry name" value="GST_CTER"/>
    <property type="match status" value="1"/>
</dbReference>
<accession>A0A1M5LII2</accession>
<dbReference type="PANTHER" id="PTHR44051:SF2">
    <property type="entry name" value="HYPOTHETICAL GLUTATHIONE S-TRANSFERASE LIKE PROTEIN"/>
    <property type="match status" value="1"/>
</dbReference>
<keyword evidence="4" id="KW-1185">Reference proteome</keyword>
<sequence length="199" mass="22403">MITLYGMTGSGNCWKPAALMQRLGIEYRWVEVDSVGGETRRPAFLAMNPNGRVPLLQLDDGRLLAESNAMLCYLAEGSALMPPPGFDRAKVLEWLFFEQYSHEPYIATVRFWIHFLGKRELWRDRIAEARVKGEAALAVMETTLARQPYLAGQSLTIADIALYAYTHVAEQGDYDLTPYPALRAWLARCQAQLGRMDAG</sequence>
<evidence type="ECO:0000313" key="3">
    <source>
        <dbReference type="EMBL" id="SHG64815.1"/>
    </source>
</evidence>
<dbReference type="InterPro" id="IPR040079">
    <property type="entry name" value="Glutathione_S-Trfase"/>
</dbReference>
<dbReference type="Gene3D" id="1.20.1050.10">
    <property type="match status" value="1"/>
</dbReference>
<evidence type="ECO:0000313" key="4">
    <source>
        <dbReference type="Proteomes" id="UP000199758"/>
    </source>
</evidence>
<dbReference type="CDD" id="cd03056">
    <property type="entry name" value="GST_N_4"/>
    <property type="match status" value="1"/>
</dbReference>
<dbReference type="Pfam" id="PF13417">
    <property type="entry name" value="GST_N_3"/>
    <property type="match status" value="1"/>
</dbReference>
<evidence type="ECO:0000259" key="1">
    <source>
        <dbReference type="PROSITE" id="PS50404"/>
    </source>
</evidence>
<feature type="domain" description="GST C-terminal" evidence="2">
    <location>
        <begin position="84"/>
        <end position="199"/>
    </location>
</feature>